<organism evidence="2 3">
    <name type="scientific">Synergistes jonesii</name>
    <dbReference type="NCBI Taxonomy" id="2754"/>
    <lineage>
        <taxon>Bacteria</taxon>
        <taxon>Thermotogati</taxon>
        <taxon>Synergistota</taxon>
        <taxon>Synergistia</taxon>
        <taxon>Synergistales</taxon>
        <taxon>Synergistaceae</taxon>
        <taxon>Synergistes</taxon>
    </lineage>
</organism>
<evidence type="ECO:0000313" key="3">
    <source>
        <dbReference type="Proteomes" id="UP000027665"/>
    </source>
</evidence>
<evidence type="ECO:0008006" key="4">
    <source>
        <dbReference type="Google" id="ProtNLM"/>
    </source>
</evidence>
<keyword evidence="3" id="KW-1185">Reference proteome</keyword>
<dbReference type="RefSeq" id="WP_037975049.1">
    <property type="nucleotide sequence ID" value="NZ_JAXDSK010000027.1"/>
</dbReference>
<keyword evidence="1" id="KW-1133">Transmembrane helix</keyword>
<protein>
    <recommendedName>
        <fullName evidence="4">DUF304 domain-containing protein</fullName>
    </recommendedName>
</protein>
<proteinExistence type="predicted"/>
<keyword evidence="1" id="KW-0472">Membrane</keyword>
<dbReference type="GeneID" id="90983094"/>
<keyword evidence="1" id="KW-0812">Transmembrane</keyword>
<comment type="caution">
    <text evidence="2">The sequence shown here is derived from an EMBL/GenBank/DDBJ whole genome shotgun (WGS) entry which is preliminary data.</text>
</comment>
<dbReference type="STRING" id="2754.EH55_00860"/>
<dbReference type="Proteomes" id="UP000027665">
    <property type="component" value="Unassembled WGS sequence"/>
</dbReference>
<evidence type="ECO:0000256" key="1">
    <source>
        <dbReference type="SAM" id="Phobius"/>
    </source>
</evidence>
<reference evidence="2 3" key="1">
    <citation type="submission" date="2014-04" db="EMBL/GenBank/DDBJ databases">
        <title>Draft Genome Sequence of Synergistes jonesii.</title>
        <authorList>
            <person name="Coil D.A."/>
            <person name="Eisen J.A."/>
            <person name="Holland-Moritz H.E."/>
        </authorList>
    </citation>
    <scope>NUCLEOTIDE SEQUENCE [LARGE SCALE GENOMIC DNA]</scope>
    <source>
        <strain evidence="2 3">78-1</strain>
    </source>
</reference>
<dbReference type="AlphaFoldDB" id="A0A073IT55"/>
<sequence length="168" mass="19618">MSSLDFSASEQKIKRLRNINYFILSAFVFLFYFIYERTLAAAWPGLSGYPLVSLCIFFEVAFVAVVRKIYMNYAKTLRYVVADEGLCHHIWNSEVFYPWKDFCRARTDTSVSMAFCSVRFQMKNGQNILLDQKIDGIGRLTHEVLLHIKDHAELENGLLERINLMRNL</sequence>
<gene>
    <name evidence="2" type="ORF">EH55_00860</name>
</gene>
<evidence type="ECO:0000313" key="2">
    <source>
        <dbReference type="EMBL" id="KEJ92760.1"/>
    </source>
</evidence>
<feature type="transmembrane region" description="Helical" evidence="1">
    <location>
        <begin position="47"/>
        <end position="66"/>
    </location>
</feature>
<accession>A0A073IT55</accession>
<dbReference type="EMBL" id="JMKI01000016">
    <property type="protein sequence ID" value="KEJ92760.1"/>
    <property type="molecule type" value="Genomic_DNA"/>
</dbReference>
<feature type="transmembrane region" description="Helical" evidence="1">
    <location>
        <begin position="19"/>
        <end position="35"/>
    </location>
</feature>
<name>A0A073IT55_9BACT</name>